<gene>
    <name evidence="1" type="ORF">BFF78_07290</name>
</gene>
<dbReference type="Proteomes" id="UP000094960">
    <property type="component" value="Chromosome"/>
</dbReference>
<proteinExistence type="predicted"/>
<protein>
    <submittedName>
        <fullName evidence="1">Uncharacterized protein</fullName>
    </submittedName>
</protein>
<name>A0A1D7Y5N7_9ACTN</name>
<dbReference type="EMBL" id="CP017248">
    <property type="protein sequence ID" value="AOR30881.1"/>
    <property type="molecule type" value="Genomic_DNA"/>
</dbReference>
<reference evidence="2" key="1">
    <citation type="submission" date="2016-09" db="EMBL/GenBank/DDBJ databases">
        <title>Streptomyces puniciscabiei strain:TW1S1 Genome sequencing and assembly.</title>
        <authorList>
            <person name="Kim M.-K."/>
            <person name="Kim S.B."/>
        </authorList>
    </citation>
    <scope>NUCLEOTIDE SEQUENCE [LARGE SCALE GENOMIC DNA]</scope>
    <source>
        <strain evidence="2">TW1S1</strain>
    </source>
</reference>
<sequence length="60" mass="6381">MPEMEMEMEAALEMEPEPGARAPLRYPLRRRSLPSARTGHAAPGCGGGCGAPRWAVPSCS</sequence>
<dbReference type="AlphaFoldDB" id="A0A1D7Y5N7"/>
<evidence type="ECO:0000313" key="1">
    <source>
        <dbReference type="EMBL" id="AOR30881.1"/>
    </source>
</evidence>
<evidence type="ECO:0000313" key="2">
    <source>
        <dbReference type="Proteomes" id="UP000094960"/>
    </source>
</evidence>
<accession>A0A1D7Y5N7</accession>
<dbReference type="KEGG" id="spun:BFF78_07290"/>
<organism evidence="1 2">
    <name type="scientific">Streptomyces fodineus</name>
    <dbReference type="NCBI Taxonomy" id="1904616"/>
    <lineage>
        <taxon>Bacteria</taxon>
        <taxon>Bacillati</taxon>
        <taxon>Actinomycetota</taxon>
        <taxon>Actinomycetes</taxon>
        <taxon>Kitasatosporales</taxon>
        <taxon>Streptomycetaceae</taxon>
        <taxon>Streptomyces</taxon>
    </lineage>
</organism>
<keyword evidence="2" id="KW-1185">Reference proteome</keyword>